<name>A0ABD5TYA8_9EURY</name>
<evidence type="ECO:0000259" key="2">
    <source>
        <dbReference type="Pfam" id="PF00884"/>
    </source>
</evidence>
<dbReference type="SUPFAM" id="SSF53649">
    <property type="entry name" value="Alkaline phosphatase-like"/>
    <property type="match status" value="1"/>
</dbReference>
<dbReference type="EMBL" id="JBHSXH010000015">
    <property type="protein sequence ID" value="MFC6825504.1"/>
    <property type="molecule type" value="Genomic_DNA"/>
</dbReference>
<keyword evidence="4" id="KW-1185">Reference proteome</keyword>
<feature type="domain" description="Sulfatase N-terminal" evidence="2">
    <location>
        <begin position="5"/>
        <end position="357"/>
    </location>
</feature>
<proteinExistence type="predicted"/>
<accession>A0ABD5TYA8</accession>
<dbReference type="PANTHER" id="PTHR43751">
    <property type="entry name" value="SULFATASE"/>
    <property type="match status" value="1"/>
</dbReference>
<dbReference type="Pfam" id="PF00884">
    <property type="entry name" value="Sulfatase"/>
    <property type="match status" value="1"/>
</dbReference>
<dbReference type="AlphaFoldDB" id="A0ABD5TYA8"/>
<dbReference type="InterPro" id="IPR017850">
    <property type="entry name" value="Alkaline_phosphatase_core_sf"/>
</dbReference>
<feature type="region of interest" description="Disordered" evidence="1">
    <location>
        <begin position="449"/>
        <end position="474"/>
    </location>
</feature>
<organism evidence="3 4">
    <name type="scientific">Halopelagius fulvigenes</name>
    <dbReference type="NCBI Taxonomy" id="1198324"/>
    <lineage>
        <taxon>Archaea</taxon>
        <taxon>Methanobacteriati</taxon>
        <taxon>Methanobacteriota</taxon>
        <taxon>Stenosarchaea group</taxon>
        <taxon>Halobacteria</taxon>
        <taxon>Halobacteriales</taxon>
        <taxon>Haloferacaceae</taxon>
    </lineage>
</organism>
<evidence type="ECO:0000256" key="1">
    <source>
        <dbReference type="SAM" id="MobiDB-lite"/>
    </source>
</evidence>
<dbReference type="InterPro" id="IPR052701">
    <property type="entry name" value="GAG_Ulvan_Degrading_Sulfatases"/>
</dbReference>
<dbReference type="RefSeq" id="WP_379695789.1">
    <property type="nucleotide sequence ID" value="NZ_JBHSXH010000015.1"/>
</dbReference>
<protein>
    <submittedName>
        <fullName evidence="3">Sulfatase</fullName>
    </submittedName>
</protein>
<feature type="compositionally biased region" description="Basic and acidic residues" evidence="1">
    <location>
        <begin position="449"/>
        <end position="472"/>
    </location>
</feature>
<dbReference type="PANTHER" id="PTHR43751:SF3">
    <property type="entry name" value="SULFATASE N-TERMINAL DOMAIN-CONTAINING PROTEIN"/>
    <property type="match status" value="1"/>
</dbReference>
<evidence type="ECO:0000313" key="4">
    <source>
        <dbReference type="Proteomes" id="UP001596408"/>
    </source>
</evidence>
<dbReference type="InterPro" id="IPR000917">
    <property type="entry name" value="Sulfatase_N"/>
</dbReference>
<comment type="caution">
    <text evidence="3">The sequence shown here is derived from an EMBL/GenBank/DDBJ whole genome shotgun (WGS) entry which is preliminary data.</text>
</comment>
<gene>
    <name evidence="3" type="ORF">ACFQEV_10965</name>
</gene>
<dbReference type="CDD" id="cd16148">
    <property type="entry name" value="sulfatase_like"/>
    <property type="match status" value="1"/>
</dbReference>
<dbReference type="Gene3D" id="3.40.720.10">
    <property type="entry name" value="Alkaline Phosphatase, subunit A"/>
    <property type="match status" value="1"/>
</dbReference>
<evidence type="ECO:0000313" key="3">
    <source>
        <dbReference type="EMBL" id="MFC6825504.1"/>
    </source>
</evidence>
<reference evidence="3 4" key="1">
    <citation type="journal article" date="2019" name="Int. J. Syst. Evol. Microbiol.">
        <title>The Global Catalogue of Microorganisms (GCM) 10K type strain sequencing project: providing services to taxonomists for standard genome sequencing and annotation.</title>
        <authorList>
            <consortium name="The Broad Institute Genomics Platform"/>
            <consortium name="The Broad Institute Genome Sequencing Center for Infectious Disease"/>
            <person name="Wu L."/>
            <person name="Ma J."/>
        </authorList>
    </citation>
    <scope>NUCLEOTIDE SEQUENCE [LARGE SCALE GENOMIC DNA]</scope>
    <source>
        <strain evidence="3 4">YIM 94188</strain>
    </source>
</reference>
<sequence>MTPRPNVVLLVFDTLRADALSCYDDDAVETPNLDRIAESGTRFESAFSAGAWTPPAHGTLFSGLWPSNSGFQGNMPTMDDDVPLLADRLRDAGYDTYGVSGPSKMASPTNLDRGFDWYYEPWDHVAERPSVEWFEQLLTDDSVRRDTFRLFTRGNDYYNELRIEKFLDALGGAESPFFGMMNLTTVHAPYDPPRPYKTDRTPSLSRPPLHVFEELLTPGRIEDDSVRDERVFAVADGKRSNNIRFRYYDDDSYVSDEELAIVREWYRASVEYLDDQVGRILGWFDERNLTDDTVFVLTSDHGEYFGEHGLLYHSVGLYDEVLRVPLIFAGPGVPTGSRREDLASLADVFATVCALSDVEAPETDGIDLFGPERRDHVVAERAYTEHGNPEAESEVSEETLAWMRVGRKSIRTEDYRLELRSDGSSSLYRLPSQEEVVDPDPDVVSDLRDRLTAEVDDEFNRGDGDGDEREYSDAVQRNLRDLGYLG</sequence>
<dbReference type="Proteomes" id="UP001596408">
    <property type="component" value="Unassembled WGS sequence"/>
</dbReference>